<accession>A0A835V635</accession>
<gene>
    <name evidence="2" type="ORF">HPP92_008882</name>
</gene>
<sequence>MPASVPKLRLETTTSPSTNKRPGTPEAGVENRRKNPPLLVSSAAGYSAVHEAVRACGRKSKRAGGMLCRPCTAAFDTVPGEANSRTLRERTHRRPPSCSALCENRSKMYQSNNTSSDLAAEPSHQDERTGTRSNRATDPERTA</sequence>
<feature type="region of interest" description="Disordered" evidence="1">
    <location>
        <begin position="1"/>
        <end position="38"/>
    </location>
</feature>
<name>A0A835V635_VANPL</name>
<dbReference type="EMBL" id="JADCNM010000004">
    <property type="protein sequence ID" value="KAG0486787.1"/>
    <property type="molecule type" value="Genomic_DNA"/>
</dbReference>
<feature type="compositionally biased region" description="Polar residues" evidence="1">
    <location>
        <begin position="11"/>
        <end position="21"/>
    </location>
</feature>
<feature type="compositionally biased region" description="Polar residues" evidence="1">
    <location>
        <begin position="107"/>
        <end position="117"/>
    </location>
</feature>
<comment type="caution">
    <text evidence="2">The sequence shown here is derived from an EMBL/GenBank/DDBJ whole genome shotgun (WGS) entry which is preliminary data.</text>
</comment>
<evidence type="ECO:0000313" key="3">
    <source>
        <dbReference type="Proteomes" id="UP000639772"/>
    </source>
</evidence>
<evidence type="ECO:0000256" key="1">
    <source>
        <dbReference type="SAM" id="MobiDB-lite"/>
    </source>
</evidence>
<organism evidence="2 3">
    <name type="scientific">Vanilla planifolia</name>
    <name type="common">Vanilla</name>
    <dbReference type="NCBI Taxonomy" id="51239"/>
    <lineage>
        <taxon>Eukaryota</taxon>
        <taxon>Viridiplantae</taxon>
        <taxon>Streptophyta</taxon>
        <taxon>Embryophyta</taxon>
        <taxon>Tracheophyta</taxon>
        <taxon>Spermatophyta</taxon>
        <taxon>Magnoliopsida</taxon>
        <taxon>Liliopsida</taxon>
        <taxon>Asparagales</taxon>
        <taxon>Orchidaceae</taxon>
        <taxon>Vanilloideae</taxon>
        <taxon>Vanilleae</taxon>
        <taxon>Vanilla</taxon>
    </lineage>
</organism>
<dbReference type="AlphaFoldDB" id="A0A835V635"/>
<proteinExistence type="predicted"/>
<evidence type="ECO:0000313" key="2">
    <source>
        <dbReference type="EMBL" id="KAG0486787.1"/>
    </source>
</evidence>
<feature type="region of interest" description="Disordered" evidence="1">
    <location>
        <begin position="76"/>
        <end position="143"/>
    </location>
</feature>
<feature type="compositionally biased region" description="Basic and acidic residues" evidence="1">
    <location>
        <begin position="123"/>
        <end position="143"/>
    </location>
</feature>
<reference evidence="2 3" key="1">
    <citation type="journal article" date="2020" name="Nat. Food">
        <title>A phased Vanilla planifolia genome enables genetic improvement of flavour and production.</title>
        <authorList>
            <person name="Hasing T."/>
            <person name="Tang H."/>
            <person name="Brym M."/>
            <person name="Khazi F."/>
            <person name="Huang T."/>
            <person name="Chambers A.H."/>
        </authorList>
    </citation>
    <scope>NUCLEOTIDE SEQUENCE [LARGE SCALE GENOMIC DNA]</scope>
    <source>
        <tissue evidence="2">Leaf</tissue>
    </source>
</reference>
<dbReference type="Proteomes" id="UP000639772">
    <property type="component" value="Unassembled WGS sequence"/>
</dbReference>
<protein>
    <submittedName>
        <fullName evidence="2">Uncharacterized protein</fullName>
    </submittedName>
</protein>